<name>A0A0C3RQB0_PHLG1</name>
<dbReference type="PANTHER" id="PTHR24305:SF166">
    <property type="entry name" value="CYTOCHROME P450 12A4, MITOCHONDRIAL-RELATED"/>
    <property type="match status" value="1"/>
</dbReference>
<sequence length="515" mass="58701">MVPITLLVSAVSAYVVIELVLNIRRARKLFSGCPVAYTLLPSSPIWALLLRNPLPGIVFGSLIDYVWSVKYDAFTRNGRGHDIFAIVSFLPGLSAYYLISDTAIVKEITHNRTRFPKDTAVYKFLAALGNNILVAEGDQWKHYRKLSATAFSEKNNRLVWDESWRIMNELLNQRWGALREAHVEDVLNLTSQISLQVMGAAGFGRNISWNDDDIVQGQHQLTFKQSLEAATSNVLLRMVLPKWVYKLQFINRVKEIKLAFDELEIYIHEMIDSRLNAAEKNARYDLLTALIDANEGDRLSHGELLSHVLIFQLAGYETTAHSLSFTLALLALHPEAQEKLFRHIVDTWDGCRVPGYRQVEKLSYCKAVIYETLRMFPLTVNEDTTLTSRNTLGDEVIIPVLKGSQVGVDVVGLHYNPRYWPEPHTFNPDRFLGEWNREAFMPYSLGPRSCLGRNFFEAEAIAILTSLVRNFKIAVRDEPRFATESWEERKNRILQVNTDGISLCPGKISLTLTRR</sequence>
<dbReference type="InterPro" id="IPR050121">
    <property type="entry name" value="Cytochrome_P450_monoxygenase"/>
</dbReference>
<keyword evidence="12" id="KW-1185">Reference proteome</keyword>
<keyword evidence="7 9" id="KW-0408">Iron</keyword>
<dbReference type="PRINTS" id="PR00385">
    <property type="entry name" value="P450"/>
</dbReference>
<protein>
    <recommendedName>
        <fullName evidence="13">Cytochrome P450</fullName>
    </recommendedName>
</protein>
<feature type="binding site" description="axial binding residue" evidence="9">
    <location>
        <position position="450"/>
    </location>
    <ligand>
        <name>heme</name>
        <dbReference type="ChEBI" id="CHEBI:30413"/>
    </ligand>
    <ligandPart>
        <name>Fe</name>
        <dbReference type="ChEBI" id="CHEBI:18248"/>
    </ligandPart>
</feature>
<keyword evidence="10" id="KW-1133">Transmembrane helix</keyword>
<evidence type="ECO:0000256" key="10">
    <source>
        <dbReference type="SAM" id="Phobius"/>
    </source>
</evidence>
<evidence type="ECO:0000313" key="11">
    <source>
        <dbReference type="EMBL" id="KIP01931.1"/>
    </source>
</evidence>
<evidence type="ECO:0000256" key="5">
    <source>
        <dbReference type="ARBA" id="ARBA00022723"/>
    </source>
</evidence>
<comment type="similarity">
    <text evidence="3">Belongs to the cytochrome P450 family.</text>
</comment>
<dbReference type="OrthoDB" id="1470350at2759"/>
<keyword evidence="6" id="KW-0560">Oxidoreductase</keyword>
<gene>
    <name evidence="11" type="ORF">PHLGIDRAFT_320485</name>
</gene>
<evidence type="ECO:0000256" key="3">
    <source>
        <dbReference type="ARBA" id="ARBA00010617"/>
    </source>
</evidence>
<keyword evidence="10" id="KW-0812">Transmembrane</keyword>
<keyword evidence="5 9" id="KW-0479">Metal-binding</keyword>
<proteinExistence type="inferred from homology"/>
<keyword evidence="4 9" id="KW-0349">Heme</keyword>
<evidence type="ECO:0000256" key="8">
    <source>
        <dbReference type="ARBA" id="ARBA00023033"/>
    </source>
</evidence>
<dbReference type="InterPro" id="IPR002401">
    <property type="entry name" value="Cyt_P450_E_grp-I"/>
</dbReference>
<dbReference type="PRINTS" id="PR00463">
    <property type="entry name" value="EP450I"/>
</dbReference>
<keyword evidence="8" id="KW-0503">Monooxygenase</keyword>
<dbReference type="Proteomes" id="UP000053257">
    <property type="component" value="Unassembled WGS sequence"/>
</dbReference>
<dbReference type="HOGENOM" id="CLU_001570_25_0_1"/>
<dbReference type="PANTHER" id="PTHR24305">
    <property type="entry name" value="CYTOCHROME P450"/>
    <property type="match status" value="1"/>
</dbReference>
<feature type="transmembrane region" description="Helical" evidence="10">
    <location>
        <begin position="6"/>
        <end position="22"/>
    </location>
</feature>
<dbReference type="GO" id="GO:0020037">
    <property type="term" value="F:heme binding"/>
    <property type="evidence" value="ECO:0007669"/>
    <property type="project" value="InterPro"/>
</dbReference>
<dbReference type="SUPFAM" id="SSF48264">
    <property type="entry name" value="Cytochrome P450"/>
    <property type="match status" value="1"/>
</dbReference>
<evidence type="ECO:0000256" key="4">
    <source>
        <dbReference type="ARBA" id="ARBA00022617"/>
    </source>
</evidence>
<comment type="pathway">
    <text evidence="2">Secondary metabolite biosynthesis.</text>
</comment>
<dbReference type="InterPro" id="IPR036396">
    <property type="entry name" value="Cyt_P450_sf"/>
</dbReference>
<evidence type="ECO:0000256" key="9">
    <source>
        <dbReference type="PIRSR" id="PIRSR602401-1"/>
    </source>
</evidence>
<dbReference type="AlphaFoldDB" id="A0A0C3RQB0"/>
<dbReference type="InterPro" id="IPR001128">
    <property type="entry name" value="Cyt_P450"/>
</dbReference>
<dbReference type="Gene3D" id="1.10.630.10">
    <property type="entry name" value="Cytochrome P450"/>
    <property type="match status" value="1"/>
</dbReference>
<reference evidence="11 12" key="1">
    <citation type="journal article" date="2014" name="PLoS Genet.">
        <title>Analysis of the Phlebiopsis gigantea genome, transcriptome and secretome provides insight into its pioneer colonization strategies of wood.</title>
        <authorList>
            <person name="Hori C."/>
            <person name="Ishida T."/>
            <person name="Igarashi K."/>
            <person name="Samejima M."/>
            <person name="Suzuki H."/>
            <person name="Master E."/>
            <person name="Ferreira P."/>
            <person name="Ruiz-Duenas F.J."/>
            <person name="Held B."/>
            <person name="Canessa P."/>
            <person name="Larrondo L.F."/>
            <person name="Schmoll M."/>
            <person name="Druzhinina I.S."/>
            <person name="Kubicek C.P."/>
            <person name="Gaskell J.A."/>
            <person name="Kersten P."/>
            <person name="St John F."/>
            <person name="Glasner J."/>
            <person name="Sabat G."/>
            <person name="Splinter BonDurant S."/>
            <person name="Syed K."/>
            <person name="Yadav J."/>
            <person name="Mgbeahuruike A.C."/>
            <person name="Kovalchuk A."/>
            <person name="Asiegbu F.O."/>
            <person name="Lackner G."/>
            <person name="Hoffmeister D."/>
            <person name="Rencoret J."/>
            <person name="Gutierrez A."/>
            <person name="Sun H."/>
            <person name="Lindquist E."/>
            <person name="Barry K."/>
            <person name="Riley R."/>
            <person name="Grigoriev I.V."/>
            <person name="Henrissat B."/>
            <person name="Kues U."/>
            <person name="Berka R.M."/>
            <person name="Martinez A.T."/>
            <person name="Covert S.F."/>
            <person name="Blanchette R.A."/>
            <person name="Cullen D."/>
        </authorList>
    </citation>
    <scope>NUCLEOTIDE SEQUENCE [LARGE SCALE GENOMIC DNA]</scope>
    <source>
        <strain evidence="11 12">11061_1 CR5-6</strain>
    </source>
</reference>
<dbReference type="GO" id="GO:0005506">
    <property type="term" value="F:iron ion binding"/>
    <property type="evidence" value="ECO:0007669"/>
    <property type="project" value="InterPro"/>
</dbReference>
<evidence type="ECO:0000256" key="1">
    <source>
        <dbReference type="ARBA" id="ARBA00001971"/>
    </source>
</evidence>
<organism evidence="11 12">
    <name type="scientific">Phlebiopsis gigantea (strain 11061_1 CR5-6)</name>
    <name type="common">White-rot fungus</name>
    <name type="synonym">Peniophora gigantea</name>
    <dbReference type="NCBI Taxonomy" id="745531"/>
    <lineage>
        <taxon>Eukaryota</taxon>
        <taxon>Fungi</taxon>
        <taxon>Dikarya</taxon>
        <taxon>Basidiomycota</taxon>
        <taxon>Agaricomycotina</taxon>
        <taxon>Agaricomycetes</taxon>
        <taxon>Polyporales</taxon>
        <taxon>Phanerochaetaceae</taxon>
        <taxon>Phlebiopsis</taxon>
    </lineage>
</organism>
<feature type="transmembrane region" description="Helical" evidence="10">
    <location>
        <begin position="83"/>
        <end position="99"/>
    </location>
</feature>
<keyword evidence="10" id="KW-0472">Membrane</keyword>
<dbReference type="Pfam" id="PF00067">
    <property type="entry name" value="p450"/>
    <property type="match status" value="1"/>
</dbReference>
<evidence type="ECO:0008006" key="13">
    <source>
        <dbReference type="Google" id="ProtNLM"/>
    </source>
</evidence>
<evidence type="ECO:0000256" key="7">
    <source>
        <dbReference type="ARBA" id="ARBA00023004"/>
    </source>
</evidence>
<comment type="cofactor">
    <cofactor evidence="1 9">
        <name>heme</name>
        <dbReference type="ChEBI" id="CHEBI:30413"/>
    </cofactor>
</comment>
<evidence type="ECO:0000256" key="6">
    <source>
        <dbReference type="ARBA" id="ARBA00023002"/>
    </source>
</evidence>
<dbReference type="EMBL" id="KN840721">
    <property type="protein sequence ID" value="KIP01931.1"/>
    <property type="molecule type" value="Genomic_DNA"/>
</dbReference>
<evidence type="ECO:0000313" key="12">
    <source>
        <dbReference type="Proteomes" id="UP000053257"/>
    </source>
</evidence>
<dbReference type="GO" id="GO:0016705">
    <property type="term" value="F:oxidoreductase activity, acting on paired donors, with incorporation or reduction of molecular oxygen"/>
    <property type="evidence" value="ECO:0007669"/>
    <property type="project" value="InterPro"/>
</dbReference>
<dbReference type="STRING" id="745531.A0A0C3RQB0"/>
<accession>A0A0C3RQB0</accession>
<dbReference type="GO" id="GO:0004497">
    <property type="term" value="F:monooxygenase activity"/>
    <property type="evidence" value="ECO:0007669"/>
    <property type="project" value="UniProtKB-KW"/>
</dbReference>
<evidence type="ECO:0000256" key="2">
    <source>
        <dbReference type="ARBA" id="ARBA00005179"/>
    </source>
</evidence>